<evidence type="ECO:0000256" key="7">
    <source>
        <dbReference type="RuleBase" id="RU363032"/>
    </source>
</evidence>
<comment type="similarity">
    <text evidence="7">Belongs to the binding-protein-dependent transport system permease family.</text>
</comment>
<feature type="transmembrane region" description="Helical" evidence="7">
    <location>
        <begin position="122"/>
        <end position="142"/>
    </location>
</feature>
<keyword evidence="10" id="KW-1185">Reference proteome</keyword>
<feature type="domain" description="ABC transmembrane type-1" evidence="8">
    <location>
        <begin position="85"/>
        <end position="300"/>
    </location>
</feature>
<gene>
    <name evidence="9" type="ORF">SAMN04487974_10663</name>
</gene>
<dbReference type="PANTHER" id="PTHR30193">
    <property type="entry name" value="ABC TRANSPORTER PERMEASE PROTEIN"/>
    <property type="match status" value="1"/>
</dbReference>
<keyword evidence="2 7" id="KW-0813">Transport</keyword>
<dbReference type="Pfam" id="PF00528">
    <property type="entry name" value="BPD_transp_1"/>
    <property type="match status" value="1"/>
</dbReference>
<comment type="subcellular location">
    <subcellularLocation>
        <location evidence="1 7">Cell membrane</location>
        <topology evidence="1 7">Multi-pass membrane protein</topology>
    </subcellularLocation>
</comment>
<sequence>MTDASASERQESGTARYVRQLFTRNISAKIAATPMIVTVLVIFIGCTLWTIYYSFTNSRLLPTGTFVGLDQYTRLFGTSRWNVSVWNLIWYGVFSLSFTLVIGFLLAVLMDQKIRFESAFRTIMLYPFALSFIVTGLVWQWIMNPTLGLQGTMRNLGFDWFTFDWIARSDMVIYALLIAGLWQGTGFMMVLMLAGLRGVDEEIWKASRVDGIPTWRTYLFIVLPMMRGVLVTAVVLAGSGIVRLYDLVVALTRGGPGISSEVPAKYVYDYMFTAGNIGQGLAASTMMLLTVMIIIIPWAYLEFGGRGKKS</sequence>
<keyword evidence="5 7" id="KW-1133">Transmembrane helix</keyword>
<dbReference type="InterPro" id="IPR051393">
    <property type="entry name" value="ABC_transporter_permease"/>
</dbReference>
<accession>A0A1G7WCI1</accession>
<evidence type="ECO:0000256" key="5">
    <source>
        <dbReference type="ARBA" id="ARBA00022989"/>
    </source>
</evidence>
<dbReference type="InterPro" id="IPR000515">
    <property type="entry name" value="MetI-like"/>
</dbReference>
<evidence type="ECO:0000259" key="8">
    <source>
        <dbReference type="PROSITE" id="PS50928"/>
    </source>
</evidence>
<reference evidence="9 10" key="1">
    <citation type="submission" date="2016-10" db="EMBL/GenBank/DDBJ databases">
        <authorList>
            <person name="de Groot N.N."/>
        </authorList>
    </citation>
    <scope>NUCLEOTIDE SEQUENCE [LARGE SCALE GENOMIC DNA]</scope>
    <source>
        <strain evidence="9 10">CGMCC 1.10267</strain>
    </source>
</reference>
<dbReference type="SUPFAM" id="SSF161098">
    <property type="entry name" value="MetI-like"/>
    <property type="match status" value="1"/>
</dbReference>
<feature type="transmembrane region" description="Helical" evidence="7">
    <location>
        <begin position="171"/>
        <end position="196"/>
    </location>
</feature>
<dbReference type="GO" id="GO:0005886">
    <property type="term" value="C:plasma membrane"/>
    <property type="evidence" value="ECO:0007669"/>
    <property type="project" value="UniProtKB-SubCell"/>
</dbReference>
<protein>
    <submittedName>
        <fullName evidence="9">Carbohydrate ABC transporter membrane protein 1, CUT1 family (TC 3.A.1.1.-)</fullName>
    </submittedName>
</protein>
<evidence type="ECO:0000256" key="6">
    <source>
        <dbReference type="ARBA" id="ARBA00023136"/>
    </source>
</evidence>
<dbReference type="EMBL" id="FNCS01000006">
    <property type="protein sequence ID" value="SDG69672.1"/>
    <property type="molecule type" value="Genomic_DNA"/>
</dbReference>
<evidence type="ECO:0000256" key="4">
    <source>
        <dbReference type="ARBA" id="ARBA00022692"/>
    </source>
</evidence>
<evidence type="ECO:0000256" key="3">
    <source>
        <dbReference type="ARBA" id="ARBA00022475"/>
    </source>
</evidence>
<proteinExistence type="inferred from homology"/>
<evidence type="ECO:0000256" key="2">
    <source>
        <dbReference type="ARBA" id="ARBA00022448"/>
    </source>
</evidence>
<dbReference type="Gene3D" id="1.10.3720.10">
    <property type="entry name" value="MetI-like"/>
    <property type="match status" value="1"/>
</dbReference>
<dbReference type="PANTHER" id="PTHR30193:SF42">
    <property type="entry name" value="ABC TRANSPORTER PERMEASE PROTEIN"/>
    <property type="match status" value="1"/>
</dbReference>
<dbReference type="PROSITE" id="PS50928">
    <property type="entry name" value="ABC_TM1"/>
    <property type="match status" value="1"/>
</dbReference>
<evidence type="ECO:0000313" key="10">
    <source>
        <dbReference type="Proteomes" id="UP000199495"/>
    </source>
</evidence>
<feature type="transmembrane region" description="Helical" evidence="7">
    <location>
        <begin position="88"/>
        <end position="110"/>
    </location>
</feature>
<keyword evidence="3" id="KW-1003">Cell membrane</keyword>
<feature type="transmembrane region" description="Helical" evidence="7">
    <location>
        <begin position="30"/>
        <end position="52"/>
    </location>
</feature>
<keyword evidence="4 7" id="KW-0812">Transmembrane</keyword>
<feature type="transmembrane region" description="Helical" evidence="7">
    <location>
        <begin position="281"/>
        <end position="301"/>
    </location>
</feature>
<dbReference type="AlphaFoldDB" id="A0A1G7WCI1"/>
<organism evidence="9 10">
    <name type="scientific">Pelagibacterium luteolum</name>
    <dbReference type="NCBI Taxonomy" id="440168"/>
    <lineage>
        <taxon>Bacteria</taxon>
        <taxon>Pseudomonadati</taxon>
        <taxon>Pseudomonadota</taxon>
        <taxon>Alphaproteobacteria</taxon>
        <taxon>Hyphomicrobiales</taxon>
        <taxon>Devosiaceae</taxon>
        <taxon>Pelagibacterium</taxon>
    </lineage>
</organism>
<dbReference type="STRING" id="440168.SAMN04487974_10663"/>
<keyword evidence="6 7" id="KW-0472">Membrane</keyword>
<feature type="transmembrane region" description="Helical" evidence="7">
    <location>
        <begin position="217"/>
        <end position="242"/>
    </location>
</feature>
<evidence type="ECO:0000313" key="9">
    <source>
        <dbReference type="EMBL" id="SDG69672.1"/>
    </source>
</evidence>
<evidence type="ECO:0000256" key="1">
    <source>
        <dbReference type="ARBA" id="ARBA00004651"/>
    </source>
</evidence>
<dbReference type="GO" id="GO:0055085">
    <property type="term" value="P:transmembrane transport"/>
    <property type="evidence" value="ECO:0007669"/>
    <property type="project" value="InterPro"/>
</dbReference>
<dbReference type="CDD" id="cd06261">
    <property type="entry name" value="TM_PBP2"/>
    <property type="match status" value="1"/>
</dbReference>
<name>A0A1G7WCI1_9HYPH</name>
<dbReference type="InterPro" id="IPR035906">
    <property type="entry name" value="MetI-like_sf"/>
</dbReference>
<dbReference type="Proteomes" id="UP000199495">
    <property type="component" value="Unassembled WGS sequence"/>
</dbReference>